<dbReference type="Proteomes" id="UP000824029">
    <property type="component" value="Unassembled WGS sequence"/>
</dbReference>
<sequence length="178" mass="21389">MLEAKRVSFRPMNKDDLLLMLKWLTDDRVLEFYDGRDKKHTQETICEHYTEQWADEIYRVIIEYDTIPIGYAQIYRVQGEHFDEYNYHKTDKKIYAMDQFIGEPEYWNMGIGTEYCRVACQYLRTEMCADGVILDPRKNNPRAIRAYQKAGFEIIKELPEHELHEGKKEDCVLMEWKA</sequence>
<name>A0A9D2IQ29_9ACTN</name>
<accession>A0A9D2IQ29</accession>
<dbReference type="EMBL" id="DXBZ01000162">
    <property type="protein sequence ID" value="HIZ19049.1"/>
    <property type="molecule type" value="Genomic_DNA"/>
</dbReference>
<organism evidence="3 4">
    <name type="scientific">Candidatus Olsenella stercoravium</name>
    <dbReference type="NCBI Taxonomy" id="2838713"/>
    <lineage>
        <taxon>Bacteria</taxon>
        <taxon>Bacillati</taxon>
        <taxon>Actinomycetota</taxon>
        <taxon>Coriobacteriia</taxon>
        <taxon>Coriobacteriales</taxon>
        <taxon>Atopobiaceae</taxon>
        <taxon>Olsenella</taxon>
    </lineage>
</organism>
<reference evidence="3" key="2">
    <citation type="submission" date="2021-04" db="EMBL/GenBank/DDBJ databases">
        <authorList>
            <person name="Gilroy R."/>
        </authorList>
    </citation>
    <scope>NUCLEOTIDE SEQUENCE</scope>
    <source>
        <strain evidence="3">ChiHecolR3B27-1887</strain>
    </source>
</reference>
<feature type="domain" description="N-acetyltransferase" evidence="2">
    <location>
        <begin position="7"/>
        <end position="178"/>
    </location>
</feature>
<evidence type="ECO:0000256" key="1">
    <source>
        <dbReference type="ARBA" id="ARBA00023251"/>
    </source>
</evidence>
<dbReference type="AlphaFoldDB" id="A0A9D2IQ29"/>
<reference evidence="3" key="1">
    <citation type="journal article" date="2021" name="PeerJ">
        <title>Extensive microbial diversity within the chicken gut microbiome revealed by metagenomics and culture.</title>
        <authorList>
            <person name="Gilroy R."/>
            <person name="Ravi A."/>
            <person name="Getino M."/>
            <person name="Pursley I."/>
            <person name="Horton D.L."/>
            <person name="Alikhan N.F."/>
            <person name="Baker D."/>
            <person name="Gharbi K."/>
            <person name="Hall N."/>
            <person name="Watson M."/>
            <person name="Adriaenssens E.M."/>
            <person name="Foster-Nyarko E."/>
            <person name="Jarju S."/>
            <person name="Secka A."/>
            <person name="Antonio M."/>
            <person name="Oren A."/>
            <person name="Chaudhuri R.R."/>
            <person name="La Ragione R."/>
            <person name="Hildebrand F."/>
            <person name="Pallen M.J."/>
        </authorList>
    </citation>
    <scope>NUCLEOTIDE SEQUENCE</scope>
    <source>
        <strain evidence="3">ChiHecolR3B27-1887</strain>
    </source>
</reference>
<dbReference type="Gene3D" id="3.40.630.30">
    <property type="match status" value="1"/>
</dbReference>
<dbReference type="PANTHER" id="PTHR31438:SF1">
    <property type="entry name" value="LYSINE N-ACYLTRANSFERASE C17G9.06C-RELATED"/>
    <property type="match status" value="1"/>
</dbReference>
<evidence type="ECO:0000313" key="4">
    <source>
        <dbReference type="Proteomes" id="UP000824029"/>
    </source>
</evidence>
<gene>
    <name evidence="3" type="primary">aac(6')-Im</name>
    <name evidence="3" type="ORF">IAA22_08090</name>
</gene>
<dbReference type="SUPFAM" id="SSF55729">
    <property type="entry name" value="Acyl-CoA N-acyltransferases (Nat)"/>
    <property type="match status" value="1"/>
</dbReference>
<evidence type="ECO:0000259" key="2">
    <source>
        <dbReference type="PROSITE" id="PS51186"/>
    </source>
</evidence>
<dbReference type="NCBIfam" id="NF000016">
    <property type="entry name" value="AAC_6p_Im"/>
    <property type="match status" value="1"/>
</dbReference>
<protein>
    <submittedName>
        <fullName evidence="3">Aminoglycoside N-acetyltransferase AAC(6')-Im</fullName>
    </submittedName>
</protein>
<proteinExistence type="predicted"/>
<dbReference type="PANTHER" id="PTHR31438">
    <property type="entry name" value="LYSINE N-ACYLTRANSFERASE C17G9.06C-RELATED"/>
    <property type="match status" value="1"/>
</dbReference>
<dbReference type="PROSITE" id="PS51186">
    <property type="entry name" value="GNAT"/>
    <property type="match status" value="1"/>
</dbReference>
<keyword evidence="1" id="KW-0046">Antibiotic resistance</keyword>
<dbReference type="InterPro" id="IPR016181">
    <property type="entry name" value="Acyl_CoA_acyltransferase"/>
</dbReference>
<evidence type="ECO:0000313" key="3">
    <source>
        <dbReference type="EMBL" id="HIZ19049.1"/>
    </source>
</evidence>
<comment type="caution">
    <text evidence="3">The sequence shown here is derived from an EMBL/GenBank/DDBJ whole genome shotgun (WGS) entry which is preliminary data.</text>
</comment>
<dbReference type="Pfam" id="PF13523">
    <property type="entry name" value="Acetyltransf_8"/>
    <property type="match status" value="1"/>
</dbReference>
<dbReference type="GO" id="GO:0046677">
    <property type="term" value="P:response to antibiotic"/>
    <property type="evidence" value="ECO:0007669"/>
    <property type="project" value="UniProtKB-KW"/>
</dbReference>
<dbReference type="GO" id="GO:0016410">
    <property type="term" value="F:N-acyltransferase activity"/>
    <property type="evidence" value="ECO:0007669"/>
    <property type="project" value="TreeGrafter"/>
</dbReference>
<dbReference type="InterPro" id="IPR000182">
    <property type="entry name" value="GNAT_dom"/>
</dbReference>